<dbReference type="AlphaFoldDB" id="A0A1Y5F624"/>
<organism evidence="2 3">
    <name type="scientific">Halobacteriovorax marinus</name>
    <dbReference type="NCBI Taxonomy" id="97084"/>
    <lineage>
        <taxon>Bacteria</taxon>
        <taxon>Pseudomonadati</taxon>
        <taxon>Bdellovibrionota</taxon>
        <taxon>Bacteriovoracia</taxon>
        <taxon>Bacteriovoracales</taxon>
        <taxon>Halobacteriovoraceae</taxon>
        <taxon>Halobacteriovorax</taxon>
    </lineage>
</organism>
<dbReference type="SUPFAM" id="SSF56317">
    <property type="entry name" value="Carbon-nitrogen hydrolase"/>
    <property type="match status" value="1"/>
</dbReference>
<gene>
    <name evidence="2" type="ORF">A9Q84_07385</name>
</gene>
<dbReference type="PROSITE" id="PS50263">
    <property type="entry name" value="CN_HYDROLASE"/>
    <property type="match status" value="1"/>
</dbReference>
<feature type="domain" description="CN hydrolase" evidence="1">
    <location>
        <begin position="1"/>
        <end position="248"/>
    </location>
</feature>
<protein>
    <recommendedName>
        <fullName evidence="1">CN hydrolase domain-containing protein</fullName>
    </recommendedName>
</protein>
<evidence type="ECO:0000259" key="1">
    <source>
        <dbReference type="PROSITE" id="PS50263"/>
    </source>
</evidence>
<comment type="caution">
    <text evidence="2">The sequence shown here is derived from an EMBL/GenBank/DDBJ whole genome shotgun (WGS) entry which is preliminary data.</text>
</comment>
<dbReference type="InterPro" id="IPR003010">
    <property type="entry name" value="C-N_Hydrolase"/>
</dbReference>
<dbReference type="PANTHER" id="PTHR23088">
    <property type="entry name" value="NITRILASE-RELATED"/>
    <property type="match status" value="1"/>
</dbReference>
<accession>A0A1Y5F624</accession>
<dbReference type="Gene3D" id="3.60.110.10">
    <property type="entry name" value="Carbon-nitrogen hydrolase"/>
    <property type="match status" value="1"/>
</dbReference>
<dbReference type="Pfam" id="PF00795">
    <property type="entry name" value="CN_hydrolase"/>
    <property type="match status" value="1"/>
</dbReference>
<name>A0A1Y5F624_9BACT</name>
<reference evidence="3" key="1">
    <citation type="journal article" date="2017" name="Proc. Natl. Acad. Sci. U.S.A.">
        <title>Simulation of Deepwater Horizon oil plume reveals substrate specialization within a complex community of hydrocarbon-degraders.</title>
        <authorList>
            <person name="Hu P."/>
            <person name="Dubinsky E.A."/>
            <person name="Probst A.J."/>
            <person name="Wang J."/>
            <person name="Sieber C.M.K."/>
            <person name="Tom L.M."/>
            <person name="Gardinali P."/>
            <person name="Banfield J.F."/>
            <person name="Atlas R.M."/>
            <person name="Andersen G.L."/>
        </authorList>
    </citation>
    <scope>NUCLEOTIDE SEQUENCE [LARGE SCALE GENOMIC DNA]</scope>
</reference>
<dbReference type="EMBL" id="MAAO01000006">
    <property type="protein sequence ID" value="OUR96175.1"/>
    <property type="molecule type" value="Genomic_DNA"/>
</dbReference>
<dbReference type="Proteomes" id="UP000196531">
    <property type="component" value="Unassembled WGS sequence"/>
</dbReference>
<evidence type="ECO:0000313" key="3">
    <source>
        <dbReference type="Proteomes" id="UP000196531"/>
    </source>
</evidence>
<proteinExistence type="predicted"/>
<sequence length="263" mass="29113">MKVAIVQITSVLDYKKNLKKLENLLNEIKGQSVQAVFLPECFYSMSNGKGATPHLVAEGNEHYKNIQALARKFDVALIGGTAATMSDGAVVNRAYNFDSSGVDLGFYDKVHLFSCDITKNGKRKKINEGDVYTSGKLDKLLEFQKIKIGLGVCVDLRFSEMALRYRNMGAQVLTYSSAFTVPTGKAHWHTLVIARAIESQCFVIASAQWGENNEIIQTFGHSLIVDPWGEILVDLKEGEGISVCDIDLTLIQEVRSQVIMGRE</sequence>
<evidence type="ECO:0000313" key="2">
    <source>
        <dbReference type="EMBL" id="OUR96175.1"/>
    </source>
</evidence>
<dbReference type="InterPro" id="IPR036526">
    <property type="entry name" value="C-N_Hydrolase_sf"/>
</dbReference>
<dbReference type="PANTHER" id="PTHR23088:SF27">
    <property type="entry name" value="DEAMINATED GLUTATHIONE AMIDASE"/>
    <property type="match status" value="1"/>
</dbReference>